<name>A0A2I2FGN9_ASPCN</name>
<dbReference type="InterPro" id="IPR006584">
    <property type="entry name" value="Cellulose-bd_IV"/>
</dbReference>
<accession>A0A2I2FGN9</accession>
<feature type="active site" description="Proton donor" evidence="6">
    <location>
        <position position="214"/>
    </location>
</feature>
<evidence type="ECO:0000313" key="11">
    <source>
        <dbReference type="EMBL" id="PLB39791.1"/>
    </source>
</evidence>
<evidence type="ECO:0000256" key="1">
    <source>
        <dbReference type="ARBA" id="ARBA00009865"/>
    </source>
</evidence>
<feature type="signal peptide" evidence="9">
    <location>
        <begin position="1"/>
        <end position="28"/>
    </location>
</feature>
<dbReference type="Pfam" id="PF03422">
    <property type="entry name" value="CBM_6"/>
    <property type="match status" value="1"/>
</dbReference>
<dbReference type="PANTHER" id="PTHR43772">
    <property type="entry name" value="ENDO-1,4-BETA-XYLANASE"/>
    <property type="match status" value="1"/>
</dbReference>
<keyword evidence="2 9" id="KW-0732">Signal</keyword>
<comment type="similarity">
    <text evidence="1 8">Belongs to the glycosyl hydrolase 43 family.</text>
</comment>
<dbReference type="InterPro" id="IPR052176">
    <property type="entry name" value="Glycosyl_Hydrlase_43_Enz"/>
</dbReference>
<evidence type="ECO:0000256" key="4">
    <source>
        <dbReference type="ARBA" id="ARBA00023277"/>
    </source>
</evidence>
<feature type="chain" id="PRO_5014126842" evidence="9">
    <location>
        <begin position="29"/>
        <end position="454"/>
    </location>
</feature>
<dbReference type="InterPro" id="IPR006710">
    <property type="entry name" value="Glyco_hydro_43"/>
</dbReference>
<dbReference type="SMART" id="SM00606">
    <property type="entry name" value="CBD_IV"/>
    <property type="match status" value="1"/>
</dbReference>
<dbReference type="InterPro" id="IPR023296">
    <property type="entry name" value="Glyco_hydro_beta-prop_sf"/>
</dbReference>
<feature type="site" description="Important for catalytic activity, responsible for pKa modulation of the active site Glu and correct orientation of both the proton donor and substrate" evidence="7">
    <location>
        <position position="154"/>
    </location>
</feature>
<dbReference type="Proteomes" id="UP000234585">
    <property type="component" value="Unassembled WGS sequence"/>
</dbReference>
<evidence type="ECO:0000256" key="9">
    <source>
        <dbReference type="SAM" id="SignalP"/>
    </source>
</evidence>
<evidence type="ECO:0000256" key="6">
    <source>
        <dbReference type="PIRSR" id="PIRSR606710-1"/>
    </source>
</evidence>
<dbReference type="RefSeq" id="XP_024673803.1">
    <property type="nucleotide sequence ID" value="XM_024816191.1"/>
</dbReference>
<dbReference type="STRING" id="41067.A0A2I2FGN9"/>
<dbReference type="Gene3D" id="2.60.120.260">
    <property type="entry name" value="Galactose-binding domain-like"/>
    <property type="match status" value="1"/>
</dbReference>
<dbReference type="CDD" id="cd04084">
    <property type="entry name" value="CBM6_xylanase-like"/>
    <property type="match status" value="1"/>
</dbReference>
<keyword evidence="12" id="KW-1185">Reference proteome</keyword>
<reference evidence="11 12" key="1">
    <citation type="submission" date="2017-12" db="EMBL/GenBank/DDBJ databases">
        <authorList>
            <consortium name="DOE Joint Genome Institute"/>
            <person name="Haridas S."/>
            <person name="Kjaerbolling I."/>
            <person name="Vesth T.C."/>
            <person name="Frisvad J.C."/>
            <person name="Nybo J.L."/>
            <person name="Theobald S."/>
            <person name="Kuo A."/>
            <person name="Bowyer P."/>
            <person name="Matsuda Y."/>
            <person name="Mondo S."/>
            <person name="Lyhne E.K."/>
            <person name="Kogle M.E."/>
            <person name="Clum A."/>
            <person name="Lipzen A."/>
            <person name="Salamov A."/>
            <person name="Ngan C.Y."/>
            <person name="Daum C."/>
            <person name="Chiniquy J."/>
            <person name="Barry K."/>
            <person name="LaButti K."/>
            <person name="Simmons B.A."/>
            <person name="Magnuson J.K."/>
            <person name="Mortensen U.H."/>
            <person name="Larsen T.O."/>
            <person name="Grigoriev I.V."/>
            <person name="Baker S.E."/>
            <person name="Andersen M.R."/>
            <person name="Nordberg H.P."/>
            <person name="Cantor M.N."/>
            <person name="Hua S.X."/>
        </authorList>
    </citation>
    <scope>NUCLEOTIDE SEQUENCE [LARGE SCALE GENOMIC DNA]</scope>
    <source>
        <strain evidence="11 12">CBS 102.13</strain>
    </source>
</reference>
<evidence type="ECO:0000259" key="10">
    <source>
        <dbReference type="PROSITE" id="PS51175"/>
    </source>
</evidence>
<dbReference type="Pfam" id="PF04616">
    <property type="entry name" value="Glyco_hydro_43"/>
    <property type="match status" value="1"/>
</dbReference>
<dbReference type="InterPro" id="IPR008979">
    <property type="entry name" value="Galactose-bd-like_sf"/>
</dbReference>
<dbReference type="GeneID" id="36523351"/>
<evidence type="ECO:0000256" key="7">
    <source>
        <dbReference type="PIRSR" id="PIRSR606710-2"/>
    </source>
</evidence>
<dbReference type="SUPFAM" id="SSF75005">
    <property type="entry name" value="Arabinanase/levansucrase/invertase"/>
    <property type="match status" value="1"/>
</dbReference>
<dbReference type="PROSITE" id="PS51175">
    <property type="entry name" value="CBM6"/>
    <property type="match status" value="1"/>
</dbReference>
<dbReference type="GO" id="GO:0005975">
    <property type="term" value="P:carbohydrate metabolic process"/>
    <property type="evidence" value="ECO:0007669"/>
    <property type="project" value="InterPro"/>
</dbReference>
<proteinExistence type="inferred from homology"/>
<evidence type="ECO:0000256" key="3">
    <source>
        <dbReference type="ARBA" id="ARBA00022801"/>
    </source>
</evidence>
<feature type="domain" description="CBM6" evidence="10">
    <location>
        <begin position="329"/>
        <end position="454"/>
    </location>
</feature>
<dbReference type="OrthoDB" id="5211809at2759"/>
<sequence length="454" mass="50066">MPSSKSWLKAAWLLSVGQFLTSPHFAKADNPIVQTFYTSDPAPFVYNDRVYLFTGHDEDGPNDNYNMLDWRLFSSADMANWQYHGSPLSLEAFPWASKNAWAGQVIERNDKFYWYVPVSNDDWAFSIGVAVADNITGPYVDAIGEALVPGSEIDPTVFIDDDGQAYLYWGNPGLFYVKLNEDMISYSGEVVEVELTEEGFGSRDDPETPTMYQEGPWLYKRGDLYYMIYAAKCCPENIQYSTGPSATGPWTYGGVIMDSAGTSGTNHVGIVEYKDTPYFFYHNGALPGGGSYTRSVCLESFEYNPDGTFPTLKMTEEGPAQVGALDPYVRQEAETIAWSEGLKTIDGEAGVIFVGKINDGDFIKVKGVAFEKGATKFSASVASEVNGGSIELHLGAVDGKVIGTCAVEVTGGWEKWKTVSCPVEVAADTTDDLFFKFIGDSADDLFNVDWWQFE</sequence>
<evidence type="ECO:0000313" key="12">
    <source>
        <dbReference type="Proteomes" id="UP000234585"/>
    </source>
</evidence>
<dbReference type="EMBL" id="KZ559127">
    <property type="protein sequence ID" value="PLB39791.1"/>
    <property type="molecule type" value="Genomic_DNA"/>
</dbReference>
<evidence type="ECO:0000256" key="2">
    <source>
        <dbReference type="ARBA" id="ARBA00022729"/>
    </source>
</evidence>
<protein>
    <submittedName>
        <fullName evidence="11">Carbohydrate binding module</fullName>
    </submittedName>
</protein>
<dbReference type="Gene3D" id="2.115.10.20">
    <property type="entry name" value="Glycosyl hydrolase domain, family 43"/>
    <property type="match status" value="1"/>
</dbReference>
<dbReference type="GO" id="GO:0030246">
    <property type="term" value="F:carbohydrate binding"/>
    <property type="evidence" value="ECO:0007669"/>
    <property type="project" value="InterPro"/>
</dbReference>
<gene>
    <name evidence="11" type="ORF">BDW47DRAFT_124120</name>
</gene>
<dbReference type="SUPFAM" id="SSF49785">
    <property type="entry name" value="Galactose-binding domain-like"/>
    <property type="match status" value="1"/>
</dbReference>
<organism evidence="11 12">
    <name type="scientific">Aspergillus candidus</name>
    <dbReference type="NCBI Taxonomy" id="41067"/>
    <lineage>
        <taxon>Eukaryota</taxon>
        <taxon>Fungi</taxon>
        <taxon>Dikarya</taxon>
        <taxon>Ascomycota</taxon>
        <taxon>Pezizomycotina</taxon>
        <taxon>Eurotiomycetes</taxon>
        <taxon>Eurotiomycetidae</taxon>
        <taxon>Eurotiales</taxon>
        <taxon>Aspergillaceae</taxon>
        <taxon>Aspergillus</taxon>
        <taxon>Aspergillus subgen. Circumdati</taxon>
    </lineage>
</organism>
<feature type="active site" description="Proton acceptor" evidence="6">
    <location>
        <position position="40"/>
    </location>
</feature>
<dbReference type="InterPro" id="IPR005084">
    <property type="entry name" value="CBM6"/>
</dbReference>
<evidence type="ECO:0000256" key="5">
    <source>
        <dbReference type="ARBA" id="ARBA00023295"/>
    </source>
</evidence>
<dbReference type="AlphaFoldDB" id="A0A2I2FGN9"/>
<keyword evidence="3 8" id="KW-0378">Hydrolase</keyword>
<evidence type="ECO:0000256" key="8">
    <source>
        <dbReference type="RuleBase" id="RU361187"/>
    </source>
</evidence>
<dbReference type="CDD" id="cd18618">
    <property type="entry name" value="GH43_Xsa43E-like"/>
    <property type="match status" value="1"/>
</dbReference>
<keyword evidence="5 8" id="KW-0326">Glycosidase</keyword>
<dbReference type="GO" id="GO:0004553">
    <property type="term" value="F:hydrolase activity, hydrolyzing O-glycosyl compounds"/>
    <property type="evidence" value="ECO:0007669"/>
    <property type="project" value="InterPro"/>
</dbReference>
<dbReference type="PANTHER" id="PTHR43772:SF2">
    <property type="entry name" value="PUTATIVE (AFU_ORTHOLOGUE AFUA_2G04480)-RELATED"/>
    <property type="match status" value="1"/>
</dbReference>
<keyword evidence="4" id="KW-0119">Carbohydrate metabolism</keyword>